<evidence type="ECO:0000313" key="1">
    <source>
        <dbReference type="Proteomes" id="UP000095287"/>
    </source>
</evidence>
<proteinExistence type="predicted"/>
<name>A0A1I7YZ83_9BILA</name>
<dbReference type="WBParaSite" id="L893_g21322.t1">
    <property type="protein sequence ID" value="L893_g21322.t1"/>
    <property type="gene ID" value="L893_g21322"/>
</dbReference>
<accession>A0A1I7YZ83</accession>
<dbReference type="AlphaFoldDB" id="A0A1I7YZ83"/>
<keyword evidence="1" id="KW-1185">Reference proteome</keyword>
<sequence length="72" mass="8292">MSRSSGRNLQAKKCSVTPNGDVCRLHSFLMEQLVSQPNVLHFPQLSCDKFLEKWTVIVIVFIRNRFTIVRNG</sequence>
<reference evidence="2" key="1">
    <citation type="submission" date="2016-11" db="UniProtKB">
        <authorList>
            <consortium name="WormBaseParasite"/>
        </authorList>
    </citation>
    <scope>IDENTIFICATION</scope>
</reference>
<organism evidence="1 2">
    <name type="scientific">Steinernema glaseri</name>
    <dbReference type="NCBI Taxonomy" id="37863"/>
    <lineage>
        <taxon>Eukaryota</taxon>
        <taxon>Metazoa</taxon>
        <taxon>Ecdysozoa</taxon>
        <taxon>Nematoda</taxon>
        <taxon>Chromadorea</taxon>
        <taxon>Rhabditida</taxon>
        <taxon>Tylenchina</taxon>
        <taxon>Panagrolaimomorpha</taxon>
        <taxon>Strongyloidoidea</taxon>
        <taxon>Steinernematidae</taxon>
        <taxon>Steinernema</taxon>
    </lineage>
</organism>
<dbReference type="Proteomes" id="UP000095287">
    <property type="component" value="Unplaced"/>
</dbReference>
<evidence type="ECO:0000313" key="2">
    <source>
        <dbReference type="WBParaSite" id="L893_g21322.t1"/>
    </source>
</evidence>
<protein>
    <submittedName>
        <fullName evidence="2">Uncharacterized protein</fullName>
    </submittedName>
</protein>